<reference evidence="11 12" key="1">
    <citation type="submission" date="2014-01" db="EMBL/GenBank/DDBJ databases">
        <title>Genome sequencing of Thermotog hypogea.</title>
        <authorList>
            <person name="Zhang X."/>
            <person name="Alvare G."/>
            <person name="Fristensky B."/>
            <person name="Chen L."/>
            <person name="Suen T."/>
            <person name="Chen Q."/>
            <person name="Ma K."/>
        </authorList>
    </citation>
    <scope>NUCLEOTIDE SEQUENCE [LARGE SCALE GENOMIC DNA]</scope>
    <source>
        <strain evidence="11 12">DSM 11164</strain>
    </source>
</reference>
<evidence type="ECO:0000256" key="9">
    <source>
        <dbReference type="RuleBase" id="RU363032"/>
    </source>
</evidence>
<dbReference type="PATRIC" id="fig|1123384.7.peg.1278"/>
<name>A0A0X1KRH7_9THEM</name>
<feature type="transmembrane region" description="Helical" evidence="9">
    <location>
        <begin position="141"/>
        <end position="160"/>
    </location>
</feature>
<protein>
    <submittedName>
        <fullName evidence="11">Sugar ABC transporter permease</fullName>
    </submittedName>
</protein>
<dbReference type="RefSeq" id="WP_031504623.1">
    <property type="nucleotide sequence ID" value="NC_022795.1"/>
</dbReference>
<feature type="domain" description="ABC transmembrane type-1" evidence="10">
    <location>
        <begin position="69"/>
        <end position="260"/>
    </location>
</feature>
<keyword evidence="5" id="KW-0762">Sugar transport</keyword>
<evidence type="ECO:0000256" key="3">
    <source>
        <dbReference type="ARBA" id="ARBA00022448"/>
    </source>
</evidence>
<comment type="similarity">
    <text evidence="2">Belongs to the binding-protein-dependent transport system permease family. MalFG subfamily.</text>
</comment>
<dbReference type="OrthoDB" id="9810086at2"/>
<accession>A0A0X1KRH7</accession>
<dbReference type="Gene3D" id="1.10.3720.10">
    <property type="entry name" value="MetI-like"/>
    <property type="match status" value="1"/>
</dbReference>
<dbReference type="KEGG" id="phy:AJ81_06340"/>
<feature type="transmembrane region" description="Helical" evidence="9">
    <location>
        <begin position="73"/>
        <end position="94"/>
    </location>
</feature>
<dbReference type="GO" id="GO:0005886">
    <property type="term" value="C:plasma membrane"/>
    <property type="evidence" value="ECO:0007669"/>
    <property type="project" value="UniProtKB-SubCell"/>
</dbReference>
<keyword evidence="8 9" id="KW-0472">Membrane</keyword>
<dbReference type="InterPro" id="IPR000515">
    <property type="entry name" value="MetI-like"/>
</dbReference>
<dbReference type="PaxDb" id="1123384-AJ81_06340"/>
<keyword evidence="7 9" id="KW-1133">Transmembrane helix</keyword>
<keyword evidence="3 9" id="KW-0813">Transport</keyword>
<sequence length="275" mass="30912">MKKRAIGILRAIGLGIFLVVALFPLIWIFLTSIKPATEVYTFPVKYLPSRATFEAYRYLFSFARFNMYFKNSFVVATVSAGFSTFFSLMAGYVLTRERFKLRTFLILVLFFVQMLPTYLIMIPQFTMFSRLKLTNTLTSVIIIYTGFGSAFGTIMARAFLKNLPRTIEEAALIDGCNRFQALFRVVIPLLLPGVGSIFSFCFVNSWNEVFTAVLFLHTDSKMTVPVALYSFVSKAGIQWNVMAAGIIVALLPTIVVFSLAQKYIVEGLTQGAIKA</sequence>
<proteinExistence type="inferred from homology"/>
<evidence type="ECO:0000256" key="2">
    <source>
        <dbReference type="ARBA" id="ARBA00009047"/>
    </source>
</evidence>
<dbReference type="GO" id="GO:0055085">
    <property type="term" value="P:transmembrane transport"/>
    <property type="evidence" value="ECO:0007669"/>
    <property type="project" value="InterPro"/>
</dbReference>
<evidence type="ECO:0000256" key="7">
    <source>
        <dbReference type="ARBA" id="ARBA00022989"/>
    </source>
</evidence>
<dbReference type="InterPro" id="IPR035906">
    <property type="entry name" value="MetI-like_sf"/>
</dbReference>
<dbReference type="PANTHER" id="PTHR32243">
    <property type="entry name" value="MALTOSE TRANSPORT SYSTEM PERMEASE-RELATED"/>
    <property type="match status" value="1"/>
</dbReference>
<evidence type="ECO:0000256" key="8">
    <source>
        <dbReference type="ARBA" id="ARBA00023136"/>
    </source>
</evidence>
<dbReference type="SUPFAM" id="SSF161098">
    <property type="entry name" value="MetI-like"/>
    <property type="match status" value="1"/>
</dbReference>
<feature type="transmembrane region" description="Helical" evidence="9">
    <location>
        <begin position="237"/>
        <end position="260"/>
    </location>
</feature>
<dbReference type="Pfam" id="PF00528">
    <property type="entry name" value="BPD_transp_1"/>
    <property type="match status" value="1"/>
</dbReference>
<feature type="transmembrane region" description="Helical" evidence="9">
    <location>
        <begin position="7"/>
        <end position="30"/>
    </location>
</feature>
<comment type="subcellular location">
    <subcellularLocation>
        <location evidence="1 9">Cell membrane</location>
        <topology evidence="1 9">Multi-pass membrane protein</topology>
    </subcellularLocation>
</comment>
<keyword evidence="6 9" id="KW-0812">Transmembrane</keyword>
<dbReference type="AlphaFoldDB" id="A0A0X1KRH7"/>
<feature type="transmembrane region" description="Helical" evidence="9">
    <location>
        <begin position="101"/>
        <end position="121"/>
    </location>
</feature>
<gene>
    <name evidence="11" type="ORF">AJ81_06340</name>
</gene>
<evidence type="ECO:0000259" key="10">
    <source>
        <dbReference type="PROSITE" id="PS50928"/>
    </source>
</evidence>
<evidence type="ECO:0000256" key="6">
    <source>
        <dbReference type="ARBA" id="ARBA00022692"/>
    </source>
</evidence>
<organism evidence="11 12">
    <name type="scientific">Pseudothermotoga hypogea DSM 11164 = NBRC 106472</name>
    <dbReference type="NCBI Taxonomy" id="1123384"/>
    <lineage>
        <taxon>Bacteria</taxon>
        <taxon>Thermotogati</taxon>
        <taxon>Thermotogota</taxon>
        <taxon>Thermotogae</taxon>
        <taxon>Thermotogales</taxon>
        <taxon>Thermotogaceae</taxon>
        <taxon>Pseudothermotoga</taxon>
    </lineage>
</organism>
<evidence type="ECO:0000256" key="5">
    <source>
        <dbReference type="ARBA" id="ARBA00022597"/>
    </source>
</evidence>
<dbReference type="InterPro" id="IPR050901">
    <property type="entry name" value="BP-dep_ABC_trans_perm"/>
</dbReference>
<dbReference type="EMBL" id="CP007141">
    <property type="protein sequence ID" value="AJC73872.1"/>
    <property type="molecule type" value="Genomic_DNA"/>
</dbReference>
<feature type="transmembrane region" description="Helical" evidence="9">
    <location>
        <begin position="181"/>
        <end position="206"/>
    </location>
</feature>
<evidence type="ECO:0000313" key="11">
    <source>
        <dbReference type="EMBL" id="AJC73872.1"/>
    </source>
</evidence>
<evidence type="ECO:0000313" key="12">
    <source>
        <dbReference type="Proteomes" id="UP000077469"/>
    </source>
</evidence>
<dbReference type="STRING" id="1123384.AJ81_06340"/>
<evidence type="ECO:0000256" key="1">
    <source>
        <dbReference type="ARBA" id="ARBA00004651"/>
    </source>
</evidence>
<evidence type="ECO:0000256" key="4">
    <source>
        <dbReference type="ARBA" id="ARBA00022475"/>
    </source>
</evidence>
<keyword evidence="12" id="KW-1185">Reference proteome</keyword>
<keyword evidence="4" id="KW-1003">Cell membrane</keyword>
<dbReference type="Proteomes" id="UP000077469">
    <property type="component" value="Chromosome"/>
</dbReference>
<dbReference type="PANTHER" id="PTHR32243:SF50">
    <property type="entry name" value="MALTOSE_MALTODEXTRIN TRANSPORT SYSTEM PERMEASE PROTEIN MALG"/>
    <property type="match status" value="1"/>
</dbReference>
<dbReference type="PROSITE" id="PS50928">
    <property type="entry name" value="ABC_TM1"/>
    <property type="match status" value="1"/>
</dbReference>
<dbReference type="CDD" id="cd06261">
    <property type="entry name" value="TM_PBP2"/>
    <property type="match status" value="1"/>
</dbReference>